<gene>
    <name evidence="9" type="ORF">FD01_GL001550</name>
</gene>
<evidence type="ECO:0000256" key="3">
    <source>
        <dbReference type="ARBA" id="ARBA00022723"/>
    </source>
</evidence>
<dbReference type="Gene3D" id="3.40.140.10">
    <property type="entry name" value="Cytidine Deaminase, domain 2"/>
    <property type="match status" value="1"/>
</dbReference>
<evidence type="ECO:0000256" key="6">
    <source>
        <dbReference type="ARBA" id="ARBA00023049"/>
    </source>
</evidence>
<dbReference type="InterPro" id="IPR020891">
    <property type="entry name" value="UPF0758_CS"/>
</dbReference>
<organism evidence="9 10">
    <name type="scientific">Lacticaseibacillus manihotivorans DSM 13343 = JCM 12514</name>
    <dbReference type="NCBI Taxonomy" id="1423769"/>
    <lineage>
        <taxon>Bacteria</taxon>
        <taxon>Bacillati</taxon>
        <taxon>Bacillota</taxon>
        <taxon>Bacilli</taxon>
        <taxon>Lactobacillales</taxon>
        <taxon>Lactobacillaceae</taxon>
        <taxon>Lacticaseibacillus</taxon>
    </lineage>
</organism>
<protein>
    <submittedName>
        <fullName evidence="9">DNA repair protein RadC</fullName>
    </submittedName>
</protein>
<evidence type="ECO:0000313" key="10">
    <source>
        <dbReference type="Proteomes" id="UP000051790"/>
    </source>
</evidence>
<evidence type="ECO:0000256" key="1">
    <source>
        <dbReference type="ARBA" id="ARBA00010243"/>
    </source>
</evidence>
<evidence type="ECO:0000313" key="9">
    <source>
        <dbReference type="EMBL" id="KRL43856.1"/>
    </source>
</evidence>
<keyword evidence="10" id="KW-1185">Reference proteome</keyword>
<dbReference type="GO" id="GO:0008237">
    <property type="term" value="F:metallopeptidase activity"/>
    <property type="evidence" value="ECO:0007669"/>
    <property type="project" value="UniProtKB-KW"/>
</dbReference>
<evidence type="ECO:0000256" key="7">
    <source>
        <dbReference type="RuleBase" id="RU003797"/>
    </source>
</evidence>
<dbReference type="SUPFAM" id="SSF47781">
    <property type="entry name" value="RuvA domain 2-like"/>
    <property type="match status" value="1"/>
</dbReference>
<dbReference type="RefSeq" id="WP_056964180.1">
    <property type="nucleotide sequence ID" value="NZ_AZEU01000179.1"/>
</dbReference>
<feature type="domain" description="MPN" evidence="8">
    <location>
        <begin position="94"/>
        <end position="217"/>
    </location>
</feature>
<dbReference type="Proteomes" id="UP000051790">
    <property type="component" value="Unassembled WGS sequence"/>
</dbReference>
<dbReference type="InterPro" id="IPR010994">
    <property type="entry name" value="RuvA_2-like"/>
</dbReference>
<dbReference type="InterPro" id="IPR037518">
    <property type="entry name" value="MPN"/>
</dbReference>
<dbReference type="GO" id="GO:0006508">
    <property type="term" value="P:proteolysis"/>
    <property type="evidence" value="ECO:0007669"/>
    <property type="project" value="UniProtKB-KW"/>
</dbReference>
<dbReference type="PANTHER" id="PTHR30471:SF3">
    <property type="entry name" value="UPF0758 PROTEIN YEES-RELATED"/>
    <property type="match status" value="1"/>
</dbReference>
<evidence type="ECO:0000256" key="2">
    <source>
        <dbReference type="ARBA" id="ARBA00022670"/>
    </source>
</evidence>
<dbReference type="SUPFAM" id="SSF102712">
    <property type="entry name" value="JAB1/MPN domain"/>
    <property type="match status" value="1"/>
</dbReference>
<dbReference type="Pfam" id="PF04002">
    <property type="entry name" value="RadC"/>
    <property type="match status" value="1"/>
</dbReference>
<sequence length="222" mass="24030">MKPDLYERIVQNGASALSDAELYRVLLRTGSKQAPMSQIVAELLGTFPDFQGLNLIDAKQLMAISGIGLSKAAGLLAAIEFGRRVVEQSTKRYGEVLSVESLAAELMPRLGASPQEHVLAFLLDTQLKVIQEMPVALGGLAQADAEPRVVFSQALKVHAASLILVHNHPSGNVTPSQADVLVTRRFVQAGELIGVVVLDHVIIGAHDYYSFARHHQGLNFFK</sequence>
<name>A0A0R1QGA5_9LACO</name>
<dbReference type="InterPro" id="IPR046778">
    <property type="entry name" value="UPF0758_N"/>
</dbReference>
<keyword evidence="2" id="KW-0645">Protease</keyword>
<dbReference type="Pfam" id="PF20582">
    <property type="entry name" value="UPF0758_N"/>
    <property type="match status" value="1"/>
</dbReference>
<evidence type="ECO:0000256" key="4">
    <source>
        <dbReference type="ARBA" id="ARBA00022801"/>
    </source>
</evidence>
<dbReference type="AlphaFoldDB" id="A0A0R1QGA5"/>
<evidence type="ECO:0000259" key="8">
    <source>
        <dbReference type="PROSITE" id="PS50249"/>
    </source>
</evidence>
<dbReference type="PATRIC" id="fig|1423769.4.peg.1660"/>
<comment type="caution">
    <text evidence="9">The sequence shown here is derived from an EMBL/GenBank/DDBJ whole genome shotgun (WGS) entry which is preliminary data.</text>
</comment>
<dbReference type="OrthoDB" id="9804482at2"/>
<comment type="similarity">
    <text evidence="1 7">Belongs to the UPF0758 family.</text>
</comment>
<keyword evidence="5" id="KW-0862">Zinc</keyword>
<proteinExistence type="inferred from homology"/>
<keyword evidence="3" id="KW-0479">Metal-binding</keyword>
<dbReference type="NCBIfam" id="NF000642">
    <property type="entry name" value="PRK00024.1"/>
    <property type="match status" value="1"/>
</dbReference>
<keyword evidence="4" id="KW-0378">Hydrolase</keyword>
<evidence type="ECO:0000256" key="5">
    <source>
        <dbReference type="ARBA" id="ARBA00022833"/>
    </source>
</evidence>
<dbReference type="EMBL" id="AZEU01000179">
    <property type="protein sequence ID" value="KRL43856.1"/>
    <property type="molecule type" value="Genomic_DNA"/>
</dbReference>
<dbReference type="NCBIfam" id="TIGR00608">
    <property type="entry name" value="radc"/>
    <property type="match status" value="1"/>
</dbReference>
<dbReference type="GO" id="GO:0046872">
    <property type="term" value="F:metal ion binding"/>
    <property type="evidence" value="ECO:0007669"/>
    <property type="project" value="UniProtKB-KW"/>
</dbReference>
<dbReference type="InterPro" id="IPR025657">
    <property type="entry name" value="RadC_JAB"/>
</dbReference>
<dbReference type="PANTHER" id="PTHR30471">
    <property type="entry name" value="DNA REPAIR PROTEIN RADC"/>
    <property type="match status" value="1"/>
</dbReference>
<dbReference type="InterPro" id="IPR001405">
    <property type="entry name" value="UPF0758"/>
</dbReference>
<dbReference type="PROSITE" id="PS01302">
    <property type="entry name" value="UPF0758"/>
    <property type="match status" value="1"/>
</dbReference>
<dbReference type="CDD" id="cd08071">
    <property type="entry name" value="MPN_DUF2466"/>
    <property type="match status" value="1"/>
</dbReference>
<accession>A0A0R1QGA5</accession>
<keyword evidence="6" id="KW-0482">Metalloprotease</keyword>
<reference evidence="9 10" key="1">
    <citation type="journal article" date="2015" name="Genome Announc.">
        <title>Expanding the biotechnology potential of lactobacilli through comparative genomics of 213 strains and associated genera.</title>
        <authorList>
            <person name="Sun Z."/>
            <person name="Harris H.M."/>
            <person name="McCann A."/>
            <person name="Guo C."/>
            <person name="Argimon S."/>
            <person name="Zhang W."/>
            <person name="Yang X."/>
            <person name="Jeffery I.B."/>
            <person name="Cooney J.C."/>
            <person name="Kagawa T.F."/>
            <person name="Liu W."/>
            <person name="Song Y."/>
            <person name="Salvetti E."/>
            <person name="Wrobel A."/>
            <person name="Rasinkangas P."/>
            <person name="Parkhill J."/>
            <person name="Rea M.C."/>
            <person name="O'Sullivan O."/>
            <person name="Ritari J."/>
            <person name="Douillard F.P."/>
            <person name="Paul Ross R."/>
            <person name="Yang R."/>
            <person name="Briner A.E."/>
            <person name="Felis G.E."/>
            <person name="de Vos W.M."/>
            <person name="Barrangou R."/>
            <person name="Klaenhammer T.R."/>
            <person name="Caufield P.W."/>
            <person name="Cui Y."/>
            <person name="Zhang H."/>
            <person name="O'Toole P.W."/>
        </authorList>
    </citation>
    <scope>NUCLEOTIDE SEQUENCE [LARGE SCALE GENOMIC DNA]</scope>
    <source>
        <strain evidence="9 10">DSM 13343</strain>
    </source>
</reference>
<dbReference type="PROSITE" id="PS50249">
    <property type="entry name" value="MPN"/>
    <property type="match status" value="1"/>
</dbReference>